<dbReference type="EMBL" id="VUJU01000070">
    <property type="protein sequence ID" value="KAF0773345.1"/>
    <property type="molecule type" value="Genomic_DNA"/>
</dbReference>
<evidence type="ECO:0000313" key="2">
    <source>
        <dbReference type="Proteomes" id="UP000478052"/>
    </source>
</evidence>
<dbReference type="AlphaFoldDB" id="A0A6G0ZP81"/>
<dbReference type="PANTHER" id="PTHR47027:SF25">
    <property type="entry name" value="REVERSE TRANSCRIPTASE DOMAIN-CONTAINING PROTEIN"/>
    <property type="match status" value="1"/>
</dbReference>
<dbReference type="PANTHER" id="PTHR47027">
    <property type="entry name" value="REVERSE TRANSCRIPTASE DOMAIN-CONTAINING PROTEIN"/>
    <property type="match status" value="1"/>
</dbReference>
<comment type="caution">
    <text evidence="1">The sequence shown here is derived from an EMBL/GenBank/DDBJ whole genome shotgun (WGS) entry which is preliminary data.</text>
</comment>
<sequence>MAKEAFTQKRQLLTNKKLNINTRKNFVKCYVWSVLLYDCETWTINRHDKKKLEAIEMWIWRRLVKISWTERKSNVDVLNQVGEKIILLNTIKEKSGKMFGHLFRHNLFMTNIFKGRINDYKGRGRPRKAYIEEMIKQAGCSRYIEIKRLASNREEWKARFATIRQGL</sequence>
<dbReference type="OrthoDB" id="8196546at2759"/>
<protein>
    <submittedName>
        <fullName evidence="1">Uncharacterized protein</fullName>
    </submittedName>
</protein>
<accession>A0A6G0ZP81</accession>
<reference evidence="1 2" key="1">
    <citation type="submission" date="2019-08" db="EMBL/GenBank/DDBJ databases">
        <title>Whole genome of Aphis craccivora.</title>
        <authorList>
            <person name="Voronova N.V."/>
            <person name="Shulinski R.S."/>
            <person name="Bandarenka Y.V."/>
            <person name="Zhorov D.G."/>
            <person name="Warner D."/>
        </authorList>
    </citation>
    <scope>NUCLEOTIDE SEQUENCE [LARGE SCALE GENOMIC DNA]</scope>
    <source>
        <strain evidence="1">180601</strain>
        <tissue evidence="1">Whole Body</tissue>
    </source>
</reference>
<name>A0A6G0ZP81_APHCR</name>
<keyword evidence="2" id="KW-1185">Reference proteome</keyword>
<proteinExistence type="predicted"/>
<evidence type="ECO:0000313" key="1">
    <source>
        <dbReference type="EMBL" id="KAF0773345.1"/>
    </source>
</evidence>
<organism evidence="1 2">
    <name type="scientific">Aphis craccivora</name>
    <name type="common">Cowpea aphid</name>
    <dbReference type="NCBI Taxonomy" id="307492"/>
    <lineage>
        <taxon>Eukaryota</taxon>
        <taxon>Metazoa</taxon>
        <taxon>Ecdysozoa</taxon>
        <taxon>Arthropoda</taxon>
        <taxon>Hexapoda</taxon>
        <taxon>Insecta</taxon>
        <taxon>Pterygota</taxon>
        <taxon>Neoptera</taxon>
        <taxon>Paraneoptera</taxon>
        <taxon>Hemiptera</taxon>
        <taxon>Sternorrhyncha</taxon>
        <taxon>Aphidomorpha</taxon>
        <taxon>Aphidoidea</taxon>
        <taxon>Aphididae</taxon>
        <taxon>Aphidini</taxon>
        <taxon>Aphis</taxon>
        <taxon>Aphis</taxon>
    </lineage>
</organism>
<dbReference type="Proteomes" id="UP000478052">
    <property type="component" value="Unassembled WGS sequence"/>
</dbReference>
<gene>
    <name evidence="1" type="ORF">FWK35_00000560</name>
</gene>